<keyword evidence="3" id="KW-0812">Transmembrane</keyword>
<accession>A0A941DSM4</accession>
<sequence length="196" mass="22106">MNRNKIIGGAFIFIGLILVAIPLYYEWNQQKEVNALEDALSLIAQSDDESVDLSTIDDLPFTQEELKQVIELEIPSIDLKQKVLPETTEANLSIALTQIKPNQTPGEGNFTIAGHRGYRSDRHFRQLPEVSIGDKAILHTATKKYVYEITSSEVIEATKVEILEDKDNKREITLITCTIDGKERIALKGRLIDREV</sequence>
<dbReference type="InterPro" id="IPR023365">
    <property type="entry name" value="Sortase_dom-sf"/>
</dbReference>
<evidence type="ECO:0000256" key="3">
    <source>
        <dbReference type="SAM" id="Phobius"/>
    </source>
</evidence>
<keyword evidence="1" id="KW-0378">Hydrolase</keyword>
<feature type="transmembrane region" description="Helical" evidence="3">
    <location>
        <begin position="6"/>
        <end position="25"/>
    </location>
</feature>
<comment type="caution">
    <text evidence="4">The sequence shown here is derived from an EMBL/GenBank/DDBJ whole genome shotgun (WGS) entry which is preliminary data.</text>
</comment>
<name>A0A941DSM4_9BACI</name>
<feature type="active site" description="Acyl-thioester intermediate" evidence="2">
    <location>
        <position position="177"/>
    </location>
</feature>
<dbReference type="SUPFAM" id="SSF63817">
    <property type="entry name" value="Sortase"/>
    <property type="match status" value="1"/>
</dbReference>
<keyword evidence="3" id="KW-0472">Membrane</keyword>
<dbReference type="AlphaFoldDB" id="A0A941DSM4"/>
<feature type="active site" description="Proton donor/acceptor" evidence="2">
    <location>
        <position position="115"/>
    </location>
</feature>
<evidence type="ECO:0000313" key="5">
    <source>
        <dbReference type="Proteomes" id="UP000675284"/>
    </source>
</evidence>
<organism evidence="4 5">
    <name type="scientific">Virgibacillus salarius</name>
    <dbReference type="NCBI Taxonomy" id="447199"/>
    <lineage>
        <taxon>Bacteria</taxon>
        <taxon>Bacillati</taxon>
        <taxon>Bacillota</taxon>
        <taxon>Bacilli</taxon>
        <taxon>Bacillales</taxon>
        <taxon>Bacillaceae</taxon>
        <taxon>Virgibacillus</taxon>
    </lineage>
</organism>
<proteinExistence type="predicted"/>
<dbReference type="InterPro" id="IPR042000">
    <property type="entry name" value="Sortase_D_2"/>
</dbReference>
<keyword evidence="3" id="KW-1133">Transmembrane helix</keyword>
<dbReference type="InterPro" id="IPR005754">
    <property type="entry name" value="Sortase"/>
</dbReference>
<dbReference type="CDD" id="cd06166">
    <property type="entry name" value="Sortase_D_2"/>
    <property type="match status" value="1"/>
</dbReference>
<evidence type="ECO:0000256" key="2">
    <source>
        <dbReference type="PIRSR" id="PIRSR605754-1"/>
    </source>
</evidence>
<dbReference type="Pfam" id="PF04203">
    <property type="entry name" value="Sortase"/>
    <property type="match status" value="1"/>
</dbReference>
<dbReference type="RefSeq" id="WP_166529752.1">
    <property type="nucleotide sequence ID" value="NZ_JAGSOT010000001.1"/>
</dbReference>
<dbReference type="GO" id="GO:0016787">
    <property type="term" value="F:hydrolase activity"/>
    <property type="evidence" value="ECO:0007669"/>
    <property type="project" value="UniProtKB-KW"/>
</dbReference>
<dbReference type="NCBIfam" id="TIGR01076">
    <property type="entry name" value="sortase_fam"/>
    <property type="match status" value="1"/>
</dbReference>
<protein>
    <submittedName>
        <fullName evidence="4">Class D sortase</fullName>
    </submittedName>
</protein>
<evidence type="ECO:0000313" key="4">
    <source>
        <dbReference type="EMBL" id="MBR7794429.1"/>
    </source>
</evidence>
<dbReference type="EMBL" id="JAGSOT010000001">
    <property type="protein sequence ID" value="MBR7794429.1"/>
    <property type="molecule type" value="Genomic_DNA"/>
</dbReference>
<reference evidence="4" key="1">
    <citation type="submission" date="2021-04" db="EMBL/GenBank/DDBJ databases">
        <title>Isolation and polyphasic classification of algal microorganism.</title>
        <authorList>
            <person name="Wang S."/>
        </authorList>
    </citation>
    <scope>NUCLEOTIDE SEQUENCE</scope>
    <source>
        <strain evidence="4">720a</strain>
    </source>
</reference>
<gene>
    <name evidence="4" type="ORF">KCX74_00045</name>
</gene>
<evidence type="ECO:0000256" key="1">
    <source>
        <dbReference type="ARBA" id="ARBA00022801"/>
    </source>
</evidence>
<keyword evidence="5" id="KW-1185">Reference proteome</keyword>
<dbReference type="Proteomes" id="UP000675284">
    <property type="component" value="Unassembled WGS sequence"/>
</dbReference>
<dbReference type="Gene3D" id="2.40.260.10">
    <property type="entry name" value="Sortase"/>
    <property type="match status" value="1"/>
</dbReference>